<reference evidence="2 3" key="1">
    <citation type="submission" date="2018-10" db="EMBL/GenBank/DDBJ databases">
        <title>Genome sequencing of Arthrobacter oryzae TNB02.</title>
        <authorList>
            <person name="Cho Y.-J."/>
            <person name="Cho A."/>
            <person name="Kim O.-S."/>
        </authorList>
    </citation>
    <scope>NUCLEOTIDE SEQUENCE [LARGE SCALE GENOMIC DNA]</scope>
    <source>
        <strain evidence="2 3">TNB02</strain>
    </source>
</reference>
<dbReference type="EMBL" id="RBED01000126">
    <property type="protein sequence ID" value="RNL51601.1"/>
    <property type="molecule type" value="Genomic_DNA"/>
</dbReference>
<evidence type="ECO:0000256" key="1">
    <source>
        <dbReference type="SAM" id="Phobius"/>
    </source>
</evidence>
<organism evidence="2 3">
    <name type="scientific">Arthrobacter oryzae</name>
    <dbReference type="NCBI Taxonomy" id="409290"/>
    <lineage>
        <taxon>Bacteria</taxon>
        <taxon>Bacillati</taxon>
        <taxon>Actinomycetota</taxon>
        <taxon>Actinomycetes</taxon>
        <taxon>Micrococcales</taxon>
        <taxon>Micrococcaceae</taxon>
        <taxon>Arthrobacter</taxon>
    </lineage>
</organism>
<feature type="transmembrane region" description="Helical" evidence="1">
    <location>
        <begin position="70"/>
        <end position="90"/>
    </location>
</feature>
<feature type="transmembrane region" description="Helical" evidence="1">
    <location>
        <begin position="102"/>
        <end position="122"/>
    </location>
</feature>
<dbReference type="RefSeq" id="WP_123256383.1">
    <property type="nucleotide sequence ID" value="NZ_RBED01000126.1"/>
</dbReference>
<keyword evidence="1" id="KW-0812">Transmembrane</keyword>
<dbReference type="AlphaFoldDB" id="A0A3N0BSJ6"/>
<gene>
    <name evidence="2" type="ORF">D7003_15855</name>
</gene>
<feature type="transmembrane region" description="Helical" evidence="1">
    <location>
        <begin position="39"/>
        <end position="58"/>
    </location>
</feature>
<keyword evidence="1" id="KW-1133">Transmembrane helix</keyword>
<keyword evidence="3" id="KW-1185">Reference proteome</keyword>
<feature type="transmembrane region" description="Helical" evidence="1">
    <location>
        <begin position="6"/>
        <end position="27"/>
    </location>
</feature>
<dbReference type="Proteomes" id="UP000273807">
    <property type="component" value="Unassembled WGS sequence"/>
</dbReference>
<evidence type="ECO:0008006" key="4">
    <source>
        <dbReference type="Google" id="ProtNLM"/>
    </source>
</evidence>
<accession>A0A3N0BSJ6</accession>
<sequence length="123" mass="13284">MVILFNIVVFLHIVGAAMVVGIWIGHLKTPIVHPRQFDGAMLSILTGIALMGLLPILHNQDPSEFGDPNYFKLGIKFAIGLGVGVLAFIGRRKFKKGEKIELSMAHGVGGLGLLNIAIATLWQ</sequence>
<name>A0A3N0BSJ6_9MICC</name>
<comment type="caution">
    <text evidence="2">The sequence shown here is derived from an EMBL/GenBank/DDBJ whole genome shotgun (WGS) entry which is preliminary data.</text>
</comment>
<dbReference type="OrthoDB" id="3830423at2"/>
<evidence type="ECO:0000313" key="2">
    <source>
        <dbReference type="EMBL" id="RNL51601.1"/>
    </source>
</evidence>
<evidence type="ECO:0000313" key="3">
    <source>
        <dbReference type="Proteomes" id="UP000273807"/>
    </source>
</evidence>
<protein>
    <recommendedName>
        <fullName evidence="4">DUF2269 family protein</fullName>
    </recommendedName>
</protein>
<proteinExistence type="predicted"/>
<keyword evidence="1" id="KW-0472">Membrane</keyword>